<evidence type="ECO:0000313" key="4">
    <source>
        <dbReference type="EMBL" id="THG88850.1"/>
    </source>
</evidence>
<accession>A0A094YTN8</accession>
<keyword evidence="5" id="KW-1185">Reference proteome</keyword>
<dbReference type="SUPFAM" id="SSF82171">
    <property type="entry name" value="DPP6 N-terminal domain-like"/>
    <property type="match status" value="1"/>
</dbReference>
<keyword evidence="1" id="KW-0732">Signal</keyword>
<sequence length="369" mass="44035">MKFIKTFLLLVLLSGCTIYHSQPLPEAYNELREKQQVTDRHWEGSVIIPYQSSYPFYYVIGWLDSKTILIMEEFEGRSIMSQYHLFSSEKDIFYETPHIVHDVHINSNQSIIAIQEFNQENQSADLLFLERSGELLMKLEGFGEQYNVYFHPDNQNEVIVTAFLPDWQHESYYLDIWTNELLPITIEEAYVQWLPDAQLAYIKRGTDDMNVVAPLYRYSIKENKEEYTNQDLIEYQYLGNSLSLHIDAETIYEENSVYSFYQDSMHIMDLEIPILSTHSNQWWIPFFDYGKETNFFYYFKPKYSSDYYSYNQRFELRQLSLETGEDKFLVEWQENVPFQLSPDENFLLIGTQFEQILRLDDLEISASIE</sequence>
<dbReference type="eggNOG" id="ENOG50324E2">
    <property type="taxonomic scope" value="Bacteria"/>
</dbReference>
<name>A0A094YTN8_ALKAL</name>
<feature type="domain" description="YqgU-like 6-bladed beta-propeller" evidence="2">
    <location>
        <begin position="85"/>
        <end position="350"/>
    </location>
</feature>
<dbReference type="Pfam" id="PF21101">
    <property type="entry name" value="YqgU"/>
    <property type="match status" value="1"/>
</dbReference>
<evidence type="ECO:0000313" key="5">
    <source>
        <dbReference type="Proteomes" id="UP000002754"/>
    </source>
</evidence>
<evidence type="ECO:0000313" key="6">
    <source>
        <dbReference type="Proteomes" id="UP000297014"/>
    </source>
</evidence>
<dbReference type="AlphaFoldDB" id="A0A094YTN8"/>
<reference evidence="3 5" key="1">
    <citation type="journal article" date="2014" name="Genome Announc.">
        <title>Draft Genome Sequence of Bacillus alcalophilus AV1934, a Classic Alkaliphile Isolated from Human Feces in 1934.</title>
        <authorList>
            <person name="Attie O."/>
            <person name="Jayaprakash A."/>
            <person name="Shah H."/>
            <person name="Paulsen I.T."/>
            <person name="Morino M."/>
            <person name="Takahashi Y."/>
            <person name="Narumi I."/>
            <person name="Sachidanandam R."/>
            <person name="Satoh K."/>
            <person name="Ito M."/>
            <person name="Krulwich T.A."/>
        </authorList>
    </citation>
    <scope>NUCLEOTIDE SEQUENCE [LARGE SCALE GENOMIC DNA]</scope>
    <source>
        <strain evidence="3 5">AV1934</strain>
    </source>
</reference>
<feature type="chain" id="PRO_5038207346" description="YqgU-like 6-bladed beta-propeller domain-containing protein" evidence="1">
    <location>
        <begin position="22"/>
        <end position="369"/>
    </location>
</feature>
<evidence type="ECO:0000313" key="3">
    <source>
        <dbReference type="EMBL" id="KGA96832.1"/>
    </source>
</evidence>
<dbReference type="InterPro" id="IPR048421">
    <property type="entry name" value="YqgU_beta-prop"/>
</dbReference>
<gene>
    <name evidence="4" type="ORF">AJ85_20855</name>
    <name evidence="3" type="ORF">BALCAV_0213935</name>
</gene>
<dbReference type="Proteomes" id="UP000002754">
    <property type="component" value="Unassembled WGS sequence"/>
</dbReference>
<comment type="caution">
    <text evidence="3">The sequence shown here is derived from an EMBL/GenBank/DDBJ whole genome shotgun (WGS) entry which is preliminary data.</text>
</comment>
<feature type="signal peptide" evidence="1">
    <location>
        <begin position="1"/>
        <end position="21"/>
    </location>
</feature>
<dbReference type="PROSITE" id="PS51257">
    <property type="entry name" value="PROKAR_LIPOPROTEIN"/>
    <property type="match status" value="1"/>
</dbReference>
<protein>
    <recommendedName>
        <fullName evidence="2">YqgU-like 6-bladed beta-propeller domain-containing protein</fullName>
    </recommendedName>
</protein>
<proteinExistence type="predicted"/>
<evidence type="ECO:0000256" key="1">
    <source>
        <dbReference type="SAM" id="SignalP"/>
    </source>
</evidence>
<dbReference type="STRING" id="1218173.BALCAV_0213935"/>
<reference evidence="4 6" key="2">
    <citation type="submission" date="2014-01" db="EMBL/GenBank/DDBJ databases">
        <title>Draft genome sequencing of Bacillus alcalophilus CGMCC 1.3604.</title>
        <authorList>
            <person name="Yang J."/>
            <person name="Diao L."/>
            <person name="Yang S."/>
        </authorList>
    </citation>
    <scope>NUCLEOTIDE SEQUENCE [LARGE SCALE GENOMIC DNA]</scope>
    <source>
        <strain evidence="4 6">CGMCC 1.3604</strain>
    </source>
</reference>
<dbReference type="EMBL" id="JALP01000300">
    <property type="protein sequence ID" value="THG88850.1"/>
    <property type="molecule type" value="Genomic_DNA"/>
</dbReference>
<dbReference type="EMBL" id="ALPT02000045">
    <property type="protein sequence ID" value="KGA96832.1"/>
    <property type="molecule type" value="Genomic_DNA"/>
</dbReference>
<dbReference type="RefSeq" id="WP_003321629.1">
    <property type="nucleotide sequence ID" value="NZ_ALPT02000045.1"/>
</dbReference>
<evidence type="ECO:0000259" key="2">
    <source>
        <dbReference type="Pfam" id="PF21101"/>
    </source>
</evidence>
<dbReference type="OrthoDB" id="2168335at2"/>
<organism evidence="3 5">
    <name type="scientific">Alkalihalobacillus alcalophilus ATCC 27647 = CGMCC 1.3604</name>
    <dbReference type="NCBI Taxonomy" id="1218173"/>
    <lineage>
        <taxon>Bacteria</taxon>
        <taxon>Bacillati</taxon>
        <taxon>Bacillota</taxon>
        <taxon>Bacilli</taxon>
        <taxon>Bacillales</taxon>
        <taxon>Bacillaceae</taxon>
        <taxon>Alkalihalobacillus</taxon>
    </lineage>
</organism>
<dbReference type="Proteomes" id="UP000297014">
    <property type="component" value="Unassembled WGS sequence"/>
</dbReference>